<dbReference type="Gene3D" id="3.30.750.140">
    <property type="match status" value="1"/>
</dbReference>
<evidence type="ECO:0000259" key="2">
    <source>
        <dbReference type="Pfam" id="PF02120"/>
    </source>
</evidence>
<feature type="region of interest" description="Disordered" evidence="1">
    <location>
        <begin position="534"/>
        <end position="624"/>
    </location>
</feature>
<feature type="compositionally biased region" description="Polar residues" evidence="1">
    <location>
        <begin position="582"/>
        <end position="606"/>
    </location>
</feature>
<feature type="region of interest" description="Disordered" evidence="1">
    <location>
        <begin position="321"/>
        <end position="424"/>
    </location>
</feature>
<protein>
    <recommendedName>
        <fullName evidence="2">Flagellar hook-length control protein-like C-terminal domain-containing protein</fullName>
    </recommendedName>
</protein>
<sequence length="624" mass="60808">MTTSLTAAGLTQDAGGALAMSRKGSRNATSDLAAFDATMARSSDDAQPRGDSSADASALATAGGNSAASTGATTNGATPQDSPEKFSALGAGDRLASRMAAAWLDSSATTSSQSSVAQSSVASDAPASTTSQTSFTRDPLAALLAADVGQSGATESPGTTTVSLGQTVSAPSAPPQTSDAAGQGGAVAAPQTAPSTGGATQDAKAPVASDATSGALASSDLAASANLAASIGARWPRPALTSTTADAASSKPSSTTAQADAPTRRPSTTDDASVAEASQPAATQTAPTDLLSVAVQPVVTPPDVAAQVAQTLVASPPVAATPVAGASAASPSRTPSALQEDPVARIGAALSTPASATPDKTPARAAAALPERDADTVSVHVVSQQSWLPPVDANLSGGSQSHQQPGKESETGKPAETQAAGAIAQPSSTANFAAMASSFGVSRAINGSDAAAPASTTASAAASARPDPSSTPTPTLRRDLEITLTPQDLGGLSVKLKSSGDRLELAFVSDRGETARMISDKSTALENQLNNAGLGLGGVAISSSAAGDMSGALAGGGQGGQGAGQNSSQASGASQGNASGQTDGNSESTRQRQNSSERQGQDNSSDPVDHLRDPRPAGDRGLYL</sequence>
<feature type="compositionally biased region" description="Low complexity" evidence="1">
    <location>
        <begin position="534"/>
        <end position="552"/>
    </location>
</feature>
<dbReference type="AlphaFoldDB" id="A0A2S6NCJ5"/>
<proteinExistence type="predicted"/>
<feature type="compositionally biased region" description="Low complexity" evidence="1">
    <location>
        <begin position="356"/>
        <end position="369"/>
    </location>
</feature>
<feature type="region of interest" description="Disordered" evidence="1">
    <location>
        <begin position="39"/>
        <end position="91"/>
    </location>
</feature>
<feature type="region of interest" description="Disordered" evidence="1">
    <location>
        <begin position="232"/>
        <end position="289"/>
    </location>
</feature>
<reference evidence="3 4" key="1">
    <citation type="journal article" date="2018" name="Arch. Microbiol.">
        <title>New insights into the metabolic potential of the phototrophic purple bacterium Rhodopila globiformis DSM 161(T) from its draft genome sequence and evidence for a vanadium-dependent nitrogenase.</title>
        <authorList>
            <person name="Imhoff J.F."/>
            <person name="Rahn T."/>
            <person name="Kunzel S."/>
            <person name="Neulinger S.C."/>
        </authorList>
    </citation>
    <scope>NUCLEOTIDE SEQUENCE [LARGE SCALE GENOMIC DNA]</scope>
    <source>
        <strain evidence="3 4">DSM 16996</strain>
    </source>
</reference>
<dbReference type="OrthoDB" id="8457237at2"/>
<feature type="compositionally biased region" description="Low complexity" evidence="1">
    <location>
        <begin position="321"/>
        <end position="337"/>
    </location>
</feature>
<dbReference type="InterPro" id="IPR021136">
    <property type="entry name" value="Flagellar_hook_control-like_C"/>
</dbReference>
<dbReference type="InterPro" id="IPR038610">
    <property type="entry name" value="FliK-like_C_sf"/>
</dbReference>
<feature type="compositionally biased region" description="Polar residues" evidence="1">
    <location>
        <begin position="151"/>
        <end position="179"/>
    </location>
</feature>
<feature type="compositionally biased region" description="Low complexity" evidence="1">
    <location>
        <begin position="279"/>
        <end position="288"/>
    </location>
</feature>
<feature type="region of interest" description="Disordered" evidence="1">
    <location>
        <begin position="105"/>
        <end position="217"/>
    </location>
</feature>
<feature type="compositionally biased region" description="Low complexity" evidence="1">
    <location>
        <begin position="232"/>
        <end position="257"/>
    </location>
</feature>
<feature type="compositionally biased region" description="Low complexity" evidence="1">
    <location>
        <begin position="564"/>
        <end position="581"/>
    </location>
</feature>
<evidence type="ECO:0000313" key="3">
    <source>
        <dbReference type="EMBL" id="PPQ32324.1"/>
    </source>
</evidence>
<evidence type="ECO:0000256" key="1">
    <source>
        <dbReference type="SAM" id="MobiDB-lite"/>
    </source>
</evidence>
<feature type="region of interest" description="Disordered" evidence="1">
    <location>
        <begin position="449"/>
        <end position="484"/>
    </location>
</feature>
<feature type="compositionally biased region" description="Low complexity" evidence="1">
    <location>
        <begin position="449"/>
        <end position="475"/>
    </location>
</feature>
<gene>
    <name evidence="3" type="ORF">CCR94_05810</name>
</gene>
<feature type="region of interest" description="Disordered" evidence="1">
    <location>
        <begin position="1"/>
        <end position="27"/>
    </location>
</feature>
<keyword evidence="4" id="KW-1185">Reference proteome</keyword>
<evidence type="ECO:0000313" key="4">
    <source>
        <dbReference type="Proteomes" id="UP000239089"/>
    </source>
</evidence>
<organism evidence="3 4">
    <name type="scientific">Rhodoblastus sphagnicola</name>
    <dbReference type="NCBI Taxonomy" id="333368"/>
    <lineage>
        <taxon>Bacteria</taxon>
        <taxon>Pseudomonadati</taxon>
        <taxon>Pseudomonadota</taxon>
        <taxon>Alphaproteobacteria</taxon>
        <taxon>Hyphomicrobiales</taxon>
        <taxon>Rhodoblastaceae</taxon>
        <taxon>Rhodoblastus</taxon>
    </lineage>
</organism>
<feature type="compositionally biased region" description="Low complexity" evidence="1">
    <location>
        <begin position="105"/>
        <end position="128"/>
    </location>
</feature>
<dbReference type="EMBL" id="NHSJ01000040">
    <property type="protein sequence ID" value="PPQ32324.1"/>
    <property type="molecule type" value="Genomic_DNA"/>
</dbReference>
<name>A0A2S6NCJ5_9HYPH</name>
<feature type="compositionally biased region" description="Gly residues" evidence="1">
    <location>
        <begin position="553"/>
        <end position="563"/>
    </location>
</feature>
<dbReference type="Proteomes" id="UP000239089">
    <property type="component" value="Unassembled WGS sequence"/>
</dbReference>
<feature type="compositionally biased region" description="Basic and acidic residues" evidence="1">
    <location>
        <begin position="607"/>
        <end position="618"/>
    </location>
</feature>
<accession>A0A2S6NCJ5</accession>
<dbReference type="RefSeq" id="WP_104506942.1">
    <property type="nucleotide sequence ID" value="NZ_JACIGC010000013.1"/>
</dbReference>
<dbReference type="Pfam" id="PF02120">
    <property type="entry name" value="Flg_hook"/>
    <property type="match status" value="1"/>
</dbReference>
<comment type="caution">
    <text evidence="3">The sequence shown here is derived from an EMBL/GenBank/DDBJ whole genome shotgun (WGS) entry which is preliminary data.</text>
</comment>
<feature type="compositionally biased region" description="Low complexity" evidence="1">
    <location>
        <begin position="208"/>
        <end position="217"/>
    </location>
</feature>
<dbReference type="CDD" id="cd17470">
    <property type="entry name" value="T3SS_Flik_C"/>
    <property type="match status" value="1"/>
</dbReference>
<feature type="domain" description="Flagellar hook-length control protein-like C-terminal" evidence="2">
    <location>
        <begin position="480"/>
        <end position="545"/>
    </location>
</feature>
<feature type="compositionally biased region" description="Low complexity" evidence="1">
    <location>
        <begin position="50"/>
        <end position="78"/>
    </location>
</feature>